<protein>
    <recommendedName>
        <fullName evidence="1">Glycosyltransferase 2-like domain-containing protein</fullName>
    </recommendedName>
</protein>
<reference evidence="2 3" key="1">
    <citation type="journal article" date="2016" name="Nat. Commun.">
        <title>Thousands of microbial genomes shed light on interconnected biogeochemical processes in an aquifer system.</title>
        <authorList>
            <person name="Anantharaman K."/>
            <person name="Brown C.T."/>
            <person name="Hug L.A."/>
            <person name="Sharon I."/>
            <person name="Castelle C.J."/>
            <person name="Probst A.J."/>
            <person name="Thomas B.C."/>
            <person name="Singh A."/>
            <person name="Wilkins M.J."/>
            <person name="Karaoz U."/>
            <person name="Brodie E.L."/>
            <person name="Williams K.H."/>
            <person name="Hubbard S.S."/>
            <person name="Banfield J.F."/>
        </authorList>
    </citation>
    <scope>NUCLEOTIDE SEQUENCE [LARGE SCALE GENOMIC DNA]</scope>
</reference>
<proteinExistence type="predicted"/>
<dbReference type="Gene3D" id="3.90.550.10">
    <property type="entry name" value="Spore Coat Polysaccharide Biosynthesis Protein SpsA, Chain A"/>
    <property type="match status" value="1"/>
</dbReference>
<organism evidence="2 3">
    <name type="scientific">Candidatus Amesbacteria bacterium RIFOXYB1_FULL_44_23</name>
    <dbReference type="NCBI Taxonomy" id="1797263"/>
    <lineage>
        <taxon>Bacteria</taxon>
        <taxon>Candidatus Amesiibacteriota</taxon>
    </lineage>
</organism>
<gene>
    <name evidence="2" type="ORF">A2397_04130</name>
</gene>
<comment type="caution">
    <text evidence="2">The sequence shown here is derived from an EMBL/GenBank/DDBJ whole genome shotgun (WGS) entry which is preliminary data.</text>
</comment>
<evidence type="ECO:0000313" key="3">
    <source>
        <dbReference type="Proteomes" id="UP000176424"/>
    </source>
</evidence>
<accession>A0A1F4ZQE8</accession>
<dbReference type="EMBL" id="MEXR01000052">
    <property type="protein sequence ID" value="OGD08719.1"/>
    <property type="molecule type" value="Genomic_DNA"/>
</dbReference>
<dbReference type="PANTHER" id="PTHR43630">
    <property type="entry name" value="POLY-BETA-1,6-N-ACETYL-D-GLUCOSAMINE SYNTHASE"/>
    <property type="match status" value="1"/>
</dbReference>
<dbReference type="STRING" id="1797263.A2397_04130"/>
<evidence type="ECO:0000259" key="1">
    <source>
        <dbReference type="Pfam" id="PF00535"/>
    </source>
</evidence>
<dbReference type="SUPFAM" id="SSF53448">
    <property type="entry name" value="Nucleotide-diphospho-sugar transferases"/>
    <property type="match status" value="1"/>
</dbReference>
<evidence type="ECO:0000313" key="2">
    <source>
        <dbReference type="EMBL" id="OGD08719.1"/>
    </source>
</evidence>
<name>A0A1F4ZQE8_9BACT</name>
<dbReference type="Proteomes" id="UP000176424">
    <property type="component" value="Unassembled WGS sequence"/>
</dbReference>
<dbReference type="Pfam" id="PF00535">
    <property type="entry name" value="Glycos_transf_2"/>
    <property type="match status" value="1"/>
</dbReference>
<dbReference type="InterPro" id="IPR029044">
    <property type="entry name" value="Nucleotide-diphossugar_trans"/>
</dbReference>
<feature type="domain" description="Glycosyltransferase 2-like" evidence="1">
    <location>
        <begin position="3"/>
        <end position="106"/>
    </location>
</feature>
<sequence>MLSAIVITKNEQAMIADCLKSLEFADEKILVDTGNTDSTNSIAEKMGWKVYKSQGKNFSEFRNDGLKQTHGDWILYLDADERLTSDSISEIKSLVKTPGDADVGAFALPRTNYYLGKNLLHGGWGNEYIVRLFKKTHLSAWKNPLHEEPVFSGSLKKLTHPFIHISHRDLTSMLGKTIQYTDYEAKLRFQSGHPPVTWWRFFRVMFTEFWHRFVSLSAAKDGRVGIIEGMFQVFNMFVIYARLWEMQVTHAQKSSHN</sequence>
<dbReference type="AlphaFoldDB" id="A0A1F4ZQE8"/>
<dbReference type="PANTHER" id="PTHR43630:SF2">
    <property type="entry name" value="GLYCOSYLTRANSFERASE"/>
    <property type="match status" value="1"/>
</dbReference>
<dbReference type="InterPro" id="IPR001173">
    <property type="entry name" value="Glyco_trans_2-like"/>
</dbReference>
<dbReference type="CDD" id="cd02511">
    <property type="entry name" value="Beta4Glucosyltransferase"/>
    <property type="match status" value="1"/>
</dbReference>